<sequence>MQRLRNANLKLQPDKCEFLRHEVAYLGHIIGDKGVKPDPNKIKSIMEFPTPRTPKNIKQFLGLAGYYRRFIPNFSKTAKPLTDLLKKNSTFNWQIKQVEAFNILKHSLCSSPVLQYPDFTKPFVLTTDASECAVGGVLSQGPVGKDLPIAYTSRVLNSAEQNYSTIEKECLTIIYCTHHFRPYLYGRTFTIVTDHKPLIWLHSIKDPTSRLWKWRTKLAEYDYEIKYKKGTLNNNADALSRNPPANLVLPLFTSDNASESSNESLFSPRRDDHIQPSSSNNALIPVSNNNSVNTNRQNLTIEEYSDSEENESFTHDDDLNYVEVTDLNSEDSEYIEMEMLNSNNVPYEHTPLIQQNPNQLIVKEIRGNLLNQKDNHVIFIHLNGTPFDNGARLYQEANIIPEYRNLTYERANTKQPMIITDTPGTAFDKISLDIVGPLPITPDGYQYVLTMQDLLTKYSVAVPLREATSMTIADAFTKNFICIYGAPKAILTDQGANFLSALMRALTKKFNIQHFKTTAYHPQSNGSIERSHHVLVEYLKTQIDKEENWNKFINLAMFSYNTSVHEGTKFSPYELVFGRLARLPSAYPPLEENLETTYHEYITTLFNKLHDTREEARQNLIRAKEKNVLASPTGPPRAHHTVNLIAITPAVNHH</sequence>
<keyword evidence="6" id="KW-0695">RNA-directed DNA polymerase</keyword>
<dbReference type="CDD" id="cd09274">
    <property type="entry name" value="RNase_HI_RT_Ty3"/>
    <property type="match status" value="1"/>
</dbReference>
<proteinExistence type="predicted"/>
<dbReference type="PROSITE" id="PS50994">
    <property type="entry name" value="INTEGRASE"/>
    <property type="match status" value="1"/>
</dbReference>
<dbReference type="GO" id="GO:0003964">
    <property type="term" value="F:RNA-directed DNA polymerase activity"/>
    <property type="evidence" value="ECO:0007669"/>
    <property type="project" value="UniProtKB-KW"/>
</dbReference>
<dbReference type="GO" id="GO:0004519">
    <property type="term" value="F:endonuclease activity"/>
    <property type="evidence" value="ECO:0007669"/>
    <property type="project" value="UniProtKB-KW"/>
</dbReference>
<evidence type="ECO:0000256" key="1">
    <source>
        <dbReference type="ARBA" id="ARBA00022679"/>
    </source>
</evidence>
<dbReference type="Proteomes" id="UP000036403">
    <property type="component" value="Unassembled WGS sequence"/>
</dbReference>
<dbReference type="PANTHER" id="PTHR37984:SF5">
    <property type="entry name" value="PROTEIN NYNRIN-LIKE"/>
    <property type="match status" value="1"/>
</dbReference>
<dbReference type="GO" id="GO:0003676">
    <property type="term" value="F:nucleic acid binding"/>
    <property type="evidence" value="ECO:0007669"/>
    <property type="project" value="InterPro"/>
</dbReference>
<keyword evidence="4 9" id="KW-0255">Endonuclease</keyword>
<dbReference type="InterPro" id="IPR012337">
    <property type="entry name" value="RNaseH-like_sf"/>
</dbReference>
<keyword evidence="2" id="KW-0548">Nucleotidyltransferase</keyword>
<evidence type="ECO:0000256" key="7">
    <source>
        <dbReference type="SAM" id="MobiDB-lite"/>
    </source>
</evidence>
<comment type="caution">
    <text evidence="9">The sequence shown here is derived from an EMBL/GenBank/DDBJ whole genome shotgun (WGS) entry which is preliminary data.</text>
</comment>
<dbReference type="OrthoDB" id="8193822at2759"/>
<dbReference type="STRING" id="67767.A0A0J7KEG3"/>
<evidence type="ECO:0000256" key="5">
    <source>
        <dbReference type="ARBA" id="ARBA00022801"/>
    </source>
</evidence>
<dbReference type="PaxDb" id="67767-A0A0J7KEG3"/>
<dbReference type="Pfam" id="PF00665">
    <property type="entry name" value="rve"/>
    <property type="match status" value="1"/>
</dbReference>
<dbReference type="InterPro" id="IPR001584">
    <property type="entry name" value="Integrase_cat-core"/>
</dbReference>
<evidence type="ECO:0000256" key="6">
    <source>
        <dbReference type="ARBA" id="ARBA00022918"/>
    </source>
</evidence>
<dbReference type="FunFam" id="3.30.70.270:FF:000115">
    <property type="entry name" value="Polyprotein of retroviral origin, putative"/>
    <property type="match status" value="1"/>
</dbReference>
<dbReference type="AlphaFoldDB" id="A0A0J7KEG3"/>
<dbReference type="Gene3D" id="3.30.420.10">
    <property type="entry name" value="Ribonuclease H-like superfamily/Ribonuclease H"/>
    <property type="match status" value="1"/>
</dbReference>
<evidence type="ECO:0000259" key="8">
    <source>
        <dbReference type="PROSITE" id="PS50994"/>
    </source>
</evidence>
<dbReference type="GO" id="GO:0016787">
    <property type="term" value="F:hydrolase activity"/>
    <property type="evidence" value="ECO:0007669"/>
    <property type="project" value="UniProtKB-KW"/>
</dbReference>
<gene>
    <name evidence="9" type="ORF">RF55_11772</name>
</gene>
<keyword evidence="3" id="KW-0540">Nuclease</keyword>
<protein>
    <submittedName>
        <fullName evidence="9">Enzymatic polyprotein endonuclease reverse</fullName>
    </submittedName>
</protein>
<accession>A0A0J7KEG3</accession>
<dbReference type="Gene3D" id="3.30.70.270">
    <property type="match status" value="2"/>
</dbReference>
<reference evidence="9 10" key="1">
    <citation type="submission" date="2015-04" db="EMBL/GenBank/DDBJ databases">
        <title>Lasius niger genome sequencing.</title>
        <authorList>
            <person name="Konorov E.A."/>
            <person name="Nikitin M.A."/>
            <person name="Kirill M.V."/>
            <person name="Chang P."/>
        </authorList>
    </citation>
    <scope>NUCLEOTIDE SEQUENCE [LARGE SCALE GENOMIC DNA]</scope>
    <source>
        <tissue evidence="9">Whole</tissue>
    </source>
</reference>
<dbReference type="GO" id="GO:0015074">
    <property type="term" value="P:DNA integration"/>
    <property type="evidence" value="ECO:0007669"/>
    <property type="project" value="InterPro"/>
</dbReference>
<keyword evidence="10" id="KW-1185">Reference proteome</keyword>
<evidence type="ECO:0000256" key="4">
    <source>
        <dbReference type="ARBA" id="ARBA00022759"/>
    </source>
</evidence>
<dbReference type="InterPro" id="IPR043502">
    <property type="entry name" value="DNA/RNA_pol_sf"/>
</dbReference>
<name>A0A0J7KEG3_LASNI</name>
<keyword evidence="1" id="KW-0808">Transferase</keyword>
<feature type="region of interest" description="Disordered" evidence="7">
    <location>
        <begin position="259"/>
        <end position="293"/>
    </location>
</feature>
<organism evidence="9 10">
    <name type="scientific">Lasius niger</name>
    <name type="common">Black garden ant</name>
    <dbReference type="NCBI Taxonomy" id="67767"/>
    <lineage>
        <taxon>Eukaryota</taxon>
        <taxon>Metazoa</taxon>
        <taxon>Ecdysozoa</taxon>
        <taxon>Arthropoda</taxon>
        <taxon>Hexapoda</taxon>
        <taxon>Insecta</taxon>
        <taxon>Pterygota</taxon>
        <taxon>Neoptera</taxon>
        <taxon>Endopterygota</taxon>
        <taxon>Hymenoptera</taxon>
        <taxon>Apocrita</taxon>
        <taxon>Aculeata</taxon>
        <taxon>Formicoidea</taxon>
        <taxon>Formicidae</taxon>
        <taxon>Formicinae</taxon>
        <taxon>Lasius</taxon>
        <taxon>Lasius</taxon>
    </lineage>
</organism>
<evidence type="ECO:0000313" key="10">
    <source>
        <dbReference type="Proteomes" id="UP000036403"/>
    </source>
</evidence>
<evidence type="ECO:0000313" key="9">
    <source>
        <dbReference type="EMBL" id="KMQ88697.1"/>
    </source>
</evidence>
<dbReference type="PANTHER" id="PTHR37984">
    <property type="entry name" value="PROTEIN CBG26694"/>
    <property type="match status" value="1"/>
</dbReference>
<dbReference type="SUPFAM" id="SSF53098">
    <property type="entry name" value="Ribonuclease H-like"/>
    <property type="match status" value="1"/>
</dbReference>
<dbReference type="InterPro" id="IPR043128">
    <property type="entry name" value="Rev_trsase/Diguanyl_cyclase"/>
</dbReference>
<dbReference type="SUPFAM" id="SSF56672">
    <property type="entry name" value="DNA/RNA polymerases"/>
    <property type="match status" value="1"/>
</dbReference>
<feature type="domain" description="Integrase catalytic" evidence="8">
    <location>
        <begin position="419"/>
        <end position="580"/>
    </location>
</feature>
<dbReference type="FunFam" id="3.30.420.10:FF:000032">
    <property type="entry name" value="Retrovirus-related Pol polyprotein from transposon 297-like Protein"/>
    <property type="match status" value="1"/>
</dbReference>
<dbReference type="InterPro" id="IPR036397">
    <property type="entry name" value="RNaseH_sf"/>
</dbReference>
<dbReference type="GO" id="GO:0042575">
    <property type="term" value="C:DNA polymerase complex"/>
    <property type="evidence" value="ECO:0007669"/>
    <property type="project" value="UniProtKB-ARBA"/>
</dbReference>
<dbReference type="EMBL" id="LBMM01008688">
    <property type="protein sequence ID" value="KMQ88697.1"/>
    <property type="molecule type" value="Genomic_DNA"/>
</dbReference>
<dbReference type="Pfam" id="PF17917">
    <property type="entry name" value="RT_RNaseH"/>
    <property type="match status" value="1"/>
</dbReference>
<keyword evidence="5" id="KW-0378">Hydrolase</keyword>
<evidence type="ECO:0000256" key="2">
    <source>
        <dbReference type="ARBA" id="ARBA00022695"/>
    </source>
</evidence>
<dbReference type="InterPro" id="IPR041373">
    <property type="entry name" value="RT_RNaseH"/>
</dbReference>
<dbReference type="InterPro" id="IPR050951">
    <property type="entry name" value="Retrovirus_Pol_polyprotein"/>
</dbReference>
<evidence type="ECO:0000256" key="3">
    <source>
        <dbReference type="ARBA" id="ARBA00022722"/>
    </source>
</evidence>